<dbReference type="InterPro" id="IPR036291">
    <property type="entry name" value="NAD(P)-bd_dom_sf"/>
</dbReference>
<dbReference type="InterPro" id="IPR016040">
    <property type="entry name" value="NAD(P)-bd_dom"/>
</dbReference>
<dbReference type="EMBL" id="CP029553">
    <property type="protein sequence ID" value="AWN44946.1"/>
    <property type="molecule type" value="Genomic_DNA"/>
</dbReference>
<dbReference type="OrthoDB" id="7352421at2"/>
<dbReference type="Proteomes" id="UP000245444">
    <property type="component" value="Chromosome"/>
</dbReference>
<reference evidence="2 3" key="1">
    <citation type="submission" date="2018-05" db="EMBL/GenBank/DDBJ databases">
        <title>Complete Genome Sequence of Methylobacterium sp. 17Sr1-28.</title>
        <authorList>
            <person name="Srinivasan S."/>
        </authorList>
    </citation>
    <scope>NUCLEOTIDE SEQUENCE [LARGE SCALE GENOMIC DNA]</scope>
    <source>
        <strain evidence="2 3">17Sr1-28</strain>
    </source>
</reference>
<dbReference type="PANTHER" id="PTHR43355">
    <property type="entry name" value="FLAVIN REDUCTASE (NADPH)"/>
    <property type="match status" value="1"/>
</dbReference>
<sequence length="201" mass="21214">MAKVAVIGATGNVGARIVAELAARGHRVTAVSRHPGAAAPQVEPAAGDVRDAAGLSRLLAGHDAVVSAVRFRDTDPEALIGAVRDSGVTRYLVVGGAGSLEIAPGQRLVDQPDFPAAYKDEALRGAAFLDALREVTDLDWSFLSPSALIEAGERTGRFRLGRDALLVGETGSRISYEDYAVALVDEIERPAHLRQRFTVGY</sequence>
<organism evidence="2 3">
    <name type="scientific">Methylobacterium terrae</name>
    <dbReference type="NCBI Taxonomy" id="2202827"/>
    <lineage>
        <taxon>Bacteria</taxon>
        <taxon>Pseudomonadati</taxon>
        <taxon>Pseudomonadota</taxon>
        <taxon>Alphaproteobacteria</taxon>
        <taxon>Hyphomicrobiales</taxon>
        <taxon>Methylobacteriaceae</taxon>
        <taxon>Methylobacterium</taxon>
    </lineage>
</organism>
<dbReference type="GO" id="GO:0016646">
    <property type="term" value="F:oxidoreductase activity, acting on the CH-NH group of donors, NAD or NADP as acceptor"/>
    <property type="evidence" value="ECO:0007669"/>
    <property type="project" value="TreeGrafter"/>
</dbReference>
<dbReference type="RefSeq" id="WP_109957322.1">
    <property type="nucleotide sequence ID" value="NZ_CP029553.1"/>
</dbReference>
<evidence type="ECO:0000259" key="1">
    <source>
        <dbReference type="Pfam" id="PF13460"/>
    </source>
</evidence>
<evidence type="ECO:0000313" key="2">
    <source>
        <dbReference type="EMBL" id="AWN44946.1"/>
    </source>
</evidence>
<dbReference type="AlphaFoldDB" id="A0A2U8WHX9"/>
<name>A0A2U8WHX9_9HYPH</name>
<protein>
    <submittedName>
        <fullName evidence="2">3-beta hydroxysteroid dehydrogenase</fullName>
    </submittedName>
</protein>
<evidence type="ECO:0000313" key="3">
    <source>
        <dbReference type="Proteomes" id="UP000245444"/>
    </source>
</evidence>
<gene>
    <name evidence="2" type="ORF">DK419_00245</name>
</gene>
<feature type="domain" description="NAD(P)-binding" evidence="1">
    <location>
        <begin position="8"/>
        <end position="185"/>
    </location>
</feature>
<keyword evidence="3" id="KW-1185">Reference proteome</keyword>
<proteinExistence type="predicted"/>
<dbReference type="KEGG" id="mtea:DK419_00245"/>
<dbReference type="Gene3D" id="3.40.50.720">
    <property type="entry name" value="NAD(P)-binding Rossmann-like Domain"/>
    <property type="match status" value="1"/>
</dbReference>
<accession>A0A2U8WHX9</accession>
<dbReference type="PANTHER" id="PTHR43355:SF2">
    <property type="entry name" value="FLAVIN REDUCTASE (NADPH)"/>
    <property type="match status" value="1"/>
</dbReference>
<dbReference type="SUPFAM" id="SSF51735">
    <property type="entry name" value="NAD(P)-binding Rossmann-fold domains"/>
    <property type="match status" value="1"/>
</dbReference>
<dbReference type="InterPro" id="IPR051606">
    <property type="entry name" value="Polyketide_Oxido-like"/>
</dbReference>
<dbReference type="Pfam" id="PF13460">
    <property type="entry name" value="NAD_binding_10"/>
    <property type="match status" value="1"/>
</dbReference>